<dbReference type="EMBL" id="JALNTZ010000001">
    <property type="protein sequence ID" value="KAJ3664677.1"/>
    <property type="molecule type" value="Genomic_DNA"/>
</dbReference>
<proteinExistence type="predicted"/>
<gene>
    <name evidence="1" type="ORF">Zmor_000227</name>
</gene>
<sequence length="105" mass="11737">MGDSSINQHHFPIIFLTSSNVTLLKEIVISFDYFPTAIIDLGENHVTALADAPVYSNTLIFKPHTISIFYKCAATFSSWINPLVHKGFPPKKMLPKGDIFSRAKI</sequence>
<evidence type="ECO:0000313" key="1">
    <source>
        <dbReference type="EMBL" id="KAJ3664677.1"/>
    </source>
</evidence>
<name>A0AA38J419_9CUCU</name>
<dbReference type="Proteomes" id="UP001168821">
    <property type="component" value="Unassembled WGS sequence"/>
</dbReference>
<accession>A0AA38J419</accession>
<comment type="caution">
    <text evidence="1">The sequence shown here is derived from an EMBL/GenBank/DDBJ whole genome shotgun (WGS) entry which is preliminary data.</text>
</comment>
<reference evidence="1" key="1">
    <citation type="journal article" date="2023" name="G3 (Bethesda)">
        <title>Whole genome assemblies of Zophobas morio and Tenebrio molitor.</title>
        <authorList>
            <person name="Kaur S."/>
            <person name="Stinson S.A."/>
            <person name="diCenzo G.C."/>
        </authorList>
    </citation>
    <scope>NUCLEOTIDE SEQUENCE</scope>
    <source>
        <strain evidence="1">QUZm001</strain>
    </source>
</reference>
<evidence type="ECO:0000313" key="2">
    <source>
        <dbReference type="Proteomes" id="UP001168821"/>
    </source>
</evidence>
<protein>
    <submittedName>
        <fullName evidence="1">Uncharacterized protein</fullName>
    </submittedName>
</protein>
<dbReference type="AlphaFoldDB" id="A0AA38J419"/>
<organism evidence="1 2">
    <name type="scientific">Zophobas morio</name>
    <dbReference type="NCBI Taxonomy" id="2755281"/>
    <lineage>
        <taxon>Eukaryota</taxon>
        <taxon>Metazoa</taxon>
        <taxon>Ecdysozoa</taxon>
        <taxon>Arthropoda</taxon>
        <taxon>Hexapoda</taxon>
        <taxon>Insecta</taxon>
        <taxon>Pterygota</taxon>
        <taxon>Neoptera</taxon>
        <taxon>Endopterygota</taxon>
        <taxon>Coleoptera</taxon>
        <taxon>Polyphaga</taxon>
        <taxon>Cucujiformia</taxon>
        <taxon>Tenebrionidae</taxon>
        <taxon>Zophobas</taxon>
    </lineage>
</organism>
<keyword evidence="2" id="KW-1185">Reference proteome</keyword>